<reference evidence="3" key="1">
    <citation type="journal article" date="2016" name="Nat. Commun.">
        <title>The Gonium pectorale genome demonstrates co-option of cell cycle regulation during the evolution of multicellularity.</title>
        <authorList>
            <person name="Hanschen E.R."/>
            <person name="Marriage T.N."/>
            <person name="Ferris P.J."/>
            <person name="Hamaji T."/>
            <person name="Toyoda A."/>
            <person name="Fujiyama A."/>
            <person name="Neme R."/>
            <person name="Noguchi H."/>
            <person name="Minakuchi Y."/>
            <person name="Suzuki M."/>
            <person name="Kawai-Toyooka H."/>
            <person name="Smith D.R."/>
            <person name="Sparks H."/>
            <person name="Anderson J."/>
            <person name="Bakaric R."/>
            <person name="Luria V."/>
            <person name="Karger A."/>
            <person name="Kirschner M.W."/>
            <person name="Durand P.M."/>
            <person name="Michod R.E."/>
            <person name="Nozaki H."/>
            <person name="Olson B.J."/>
        </authorList>
    </citation>
    <scope>NUCLEOTIDE SEQUENCE [LARGE SCALE GENOMIC DNA]</scope>
    <source>
        <strain evidence="3">NIES-2863</strain>
    </source>
</reference>
<feature type="region of interest" description="Disordered" evidence="1">
    <location>
        <begin position="81"/>
        <end position="105"/>
    </location>
</feature>
<protein>
    <submittedName>
        <fullName evidence="2">Uncharacterized protein</fullName>
    </submittedName>
</protein>
<accession>A0A150G500</accession>
<dbReference type="AlphaFoldDB" id="A0A150G500"/>
<proteinExistence type="predicted"/>
<evidence type="ECO:0000313" key="2">
    <source>
        <dbReference type="EMBL" id="KXZ44927.1"/>
    </source>
</evidence>
<organism evidence="2 3">
    <name type="scientific">Gonium pectorale</name>
    <name type="common">Green alga</name>
    <dbReference type="NCBI Taxonomy" id="33097"/>
    <lineage>
        <taxon>Eukaryota</taxon>
        <taxon>Viridiplantae</taxon>
        <taxon>Chlorophyta</taxon>
        <taxon>core chlorophytes</taxon>
        <taxon>Chlorophyceae</taxon>
        <taxon>CS clade</taxon>
        <taxon>Chlamydomonadales</taxon>
        <taxon>Volvocaceae</taxon>
        <taxon>Gonium</taxon>
    </lineage>
</organism>
<keyword evidence="3" id="KW-1185">Reference proteome</keyword>
<dbReference type="Proteomes" id="UP000075714">
    <property type="component" value="Unassembled WGS sequence"/>
</dbReference>
<evidence type="ECO:0000256" key="1">
    <source>
        <dbReference type="SAM" id="MobiDB-lite"/>
    </source>
</evidence>
<name>A0A150G500_GONPE</name>
<evidence type="ECO:0000313" key="3">
    <source>
        <dbReference type="Proteomes" id="UP000075714"/>
    </source>
</evidence>
<gene>
    <name evidence="2" type="ORF">GPECTOR_60g704</name>
</gene>
<comment type="caution">
    <text evidence="2">The sequence shown here is derived from an EMBL/GenBank/DDBJ whole genome shotgun (WGS) entry which is preliminary data.</text>
</comment>
<feature type="compositionally biased region" description="Acidic residues" evidence="1">
    <location>
        <begin position="84"/>
        <end position="97"/>
    </location>
</feature>
<dbReference type="EMBL" id="LSYV01000061">
    <property type="protein sequence ID" value="KXZ44927.1"/>
    <property type="molecule type" value="Genomic_DNA"/>
</dbReference>
<sequence length="153" mass="15192">MNTYLWAPPDAASQALLETHMSARLHAAAEPLAAAAAAVSGGAAATAPAEPGPGLGAKPLAGMLPPEHRFLLVSQGLSGGSAIMEEEGEAEGEEEGGDGTAAARGRARIGEAAFAADRRGAPKLEESGLSDSIQGLASFFLADSEGEPGDTAL</sequence>